<dbReference type="GeneID" id="120901887"/>
<dbReference type="InterPro" id="IPR001251">
    <property type="entry name" value="CRAL-TRIO_dom"/>
</dbReference>
<dbReference type="GO" id="GO:1902936">
    <property type="term" value="F:phosphatidylinositol bisphosphate binding"/>
    <property type="evidence" value="ECO:0007669"/>
    <property type="project" value="TreeGrafter"/>
</dbReference>
<name>A0A182HVI0_ANOAR</name>
<dbReference type="Gene3D" id="3.40.525.10">
    <property type="entry name" value="CRAL-TRIO lipid binding domain"/>
    <property type="match status" value="1"/>
</dbReference>
<dbReference type="EMBL" id="APCN01005778">
    <property type="status" value="NOT_ANNOTATED_CDS"/>
    <property type="molecule type" value="Genomic_DNA"/>
</dbReference>
<sequence length="333" mass="38283">MKKGTKAITKADAYRFTLSDELRLIAKEELRETQATRDHALQMLREWAEKNPRIVKIRMDANFFLKFLRAKKFQIPVVQENIERYVLLKNAFEGAFKNLDCRLPKMAKLIDQGYMFALPERDREGRRVIFYRPGVFDLREYTNADMLKIHGICYETLMADEENQIRGFIHAGVGTGIGLPYLTLFTIKEAVRIAKNGEKILPMRHREMYGCNINPAMKVAVDFGMSLISQKLRERIRLYTDIKDIELEKRLLPKEYGGEMPMAEMIRLWKLELEAYRGRLLADDEMSVNLGMYSDAAKEGSVGALKEPLNGCTGASDNSTYGLAGSFRKLEVD</sequence>
<dbReference type="PANTHER" id="PTHR10174:SF208">
    <property type="entry name" value="CRAL-TRIO DOMAIN-CONTAINING PROTEIN DDB_G0278031"/>
    <property type="match status" value="1"/>
</dbReference>
<dbReference type="GO" id="GO:0016020">
    <property type="term" value="C:membrane"/>
    <property type="evidence" value="ECO:0007669"/>
    <property type="project" value="TreeGrafter"/>
</dbReference>
<evidence type="ECO:0000313" key="1">
    <source>
        <dbReference type="EnsemblMetazoa" id="AARA005297-PA"/>
    </source>
</evidence>
<dbReference type="KEGG" id="aara:120901887"/>
<dbReference type="InterPro" id="IPR036273">
    <property type="entry name" value="CRAL/TRIO_N_dom_sf"/>
</dbReference>
<protein>
    <submittedName>
        <fullName evidence="1">CRAL-TRIO domain-containing protein</fullName>
    </submittedName>
</protein>
<dbReference type="Gene3D" id="1.10.8.20">
    <property type="entry name" value="N-terminal domain of phosphatidylinositol transfer protein sec14p"/>
    <property type="match status" value="1"/>
</dbReference>
<evidence type="ECO:0000313" key="2">
    <source>
        <dbReference type="Proteomes" id="UP000075840"/>
    </source>
</evidence>
<dbReference type="AlphaFoldDB" id="A0A182HVI0"/>
<dbReference type="EnsemblMetazoa" id="AARA005297-RA">
    <property type="protein sequence ID" value="AARA005297-PA"/>
    <property type="gene ID" value="AARA005297"/>
</dbReference>
<accession>A0A182HVI0</accession>
<dbReference type="PROSITE" id="PS50191">
    <property type="entry name" value="CRAL_TRIO"/>
    <property type="match status" value="1"/>
</dbReference>
<dbReference type="InterPro" id="IPR036865">
    <property type="entry name" value="CRAL-TRIO_dom_sf"/>
</dbReference>
<dbReference type="RefSeq" id="XP_040166169.1">
    <property type="nucleotide sequence ID" value="XM_040310235.1"/>
</dbReference>
<dbReference type="Pfam" id="PF00650">
    <property type="entry name" value="CRAL_TRIO"/>
    <property type="match status" value="1"/>
</dbReference>
<dbReference type="Proteomes" id="UP000075840">
    <property type="component" value="Unassembled WGS sequence"/>
</dbReference>
<dbReference type="PRINTS" id="PR00180">
    <property type="entry name" value="CRETINALDHBP"/>
</dbReference>
<proteinExistence type="predicted"/>
<reference evidence="1" key="1">
    <citation type="submission" date="2022-08" db="UniProtKB">
        <authorList>
            <consortium name="EnsemblMetazoa"/>
        </authorList>
    </citation>
    <scope>IDENTIFICATION</scope>
    <source>
        <strain evidence="1">Dongola</strain>
    </source>
</reference>
<dbReference type="PANTHER" id="PTHR10174">
    <property type="entry name" value="ALPHA-TOCOPHEROL TRANSFER PROTEIN-RELATED"/>
    <property type="match status" value="1"/>
</dbReference>
<dbReference type="SUPFAM" id="SSF46938">
    <property type="entry name" value="CRAL/TRIO N-terminal domain"/>
    <property type="match status" value="1"/>
</dbReference>
<dbReference type="CDD" id="cd00170">
    <property type="entry name" value="SEC14"/>
    <property type="match status" value="1"/>
</dbReference>
<dbReference type="VEuPathDB" id="VectorBase:AARA005297"/>
<organism evidence="1 2">
    <name type="scientific">Anopheles arabiensis</name>
    <name type="common">Mosquito</name>
    <dbReference type="NCBI Taxonomy" id="7173"/>
    <lineage>
        <taxon>Eukaryota</taxon>
        <taxon>Metazoa</taxon>
        <taxon>Ecdysozoa</taxon>
        <taxon>Arthropoda</taxon>
        <taxon>Hexapoda</taxon>
        <taxon>Insecta</taxon>
        <taxon>Pterygota</taxon>
        <taxon>Neoptera</taxon>
        <taxon>Endopterygota</taxon>
        <taxon>Diptera</taxon>
        <taxon>Nematocera</taxon>
        <taxon>Culicoidea</taxon>
        <taxon>Culicidae</taxon>
        <taxon>Anophelinae</taxon>
        <taxon>Anopheles</taxon>
    </lineage>
</organism>
<keyword evidence="2" id="KW-1185">Reference proteome</keyword>
<dbReference type="VEuPathDB" id="VectorBase:AARA21_014157"/>
<dbReference type="SUPFAM" id="SSF52087">
    <property type="entry name" value="CRAL/TRIO domain"/>
    <property type="match status" value="1"/>
</dbReference>